<keyword evidence="1" id="KW-1133">Transmembrane helix</keyword>
<dbReference type="Proteomes" id="UP000278351">
    <property type="component" value="Unassembled WGS sequence"/>
</dbReference>
<evidence type="ECO:0000313" key="4">
    <source>
        <dbReference type="Proteomes" id="UP000278351"/>
    </source>
</evidence>
<keyword evidence="4" id="KW-1185">Reference proteome</keyword>
<organism evidence="3 4">
    <name type="scientific">Chitinophaga lutea</name>
    <dbReference type="NCBI Taxonomy" id="2488634"/>
    <lineage>
        <taxon>Bacteria</taxon>
        <taxon>Pseudomonadati</taxon>
        <taxon>Bacteroidota</taxon>
        <taxon>Chitinophagia</taxon>
        <taxon>Chitinophagales</taxon>
        <taxon>Chitinophagaceae</taxon>
        <taxon>Chitinophaga</taxon>
    </lineage>
</organism>
<name>A0A3N4PXF7_9BACT</name>
<dbReference type="AlphaFoldDB" id="A0A3N4PXF7"/>
<feature type="domain" description="DUF4350" evidence="2">
    <location>
        <begin position="30"/>
        <end position="216"/>
    </location>
</feature>
<dbReference type="InterPro" id="IPR025646">
    <property type="entry name" value="DUF4350"/>
</dbReference>
<protein>
    <submittedName>
        <fullName evidence="3">DUF4350 domain-containing protein</fullName>
    </submittedName>
</protein>
<sequence>MFVLILITSVGSGAAEEQRFSRQHISYSSRDKAPYGSFVAHRLLQDQFEVKPQTVTKSFAATYRKNADMRKANNAYIIVAGRLYITPDDANAMYHYTSAGNRLYLVLEETDSLLESTFNFATKYLTDSLAQPEQFADTSTQSFSNRHLAPDTFFQARGIPMNNALTVADTAVTTILGTNDRHEPNFFRINVGNGQLYVLLNPMTWTNNFLLENNNIKSFETQMAYLPQFPQNLYWDEYYKQLRSRQEGDFSDWQVLMKHPSLRWALWLAVLLLLLYVLFEGKRRQRLIPPKPVLHNSSLDFAETLGRLYFLHHNNKNLAQKMTQHLLEYIRNNYYMNTSQLNDEFVTLLSRKSGQPREVVGNMISQVHAIRLAPAVSDADLQYFYNSIYQFYIKTN</sequence>
<feature type="transmembrane region" description="Helical" evidence="1">
    <location>
        <begin position="261"/>
        <end position="279"/>
    </location>
</feature>
<reference evidence="3 4" key="1">
    <citation type="submission" date="2018-11" db="EMBL/GenBank/DDBJ databases">
        <title>Chitinophaga lutea sp.nov., isolate from arsenic contaminated soil.</title>
        <authorList>
            <person name="Zong Y."/>
        </authorList>
    </citation>
    <scope>NUCLEOTIDE SEQUENCE [LARGE SCALE GENOMIC DNA]</scope>
    <source>
        <strain evidence="3 4">ZY74</strain>
    </source>
</reference>
<dbReference type="Pfam" id="PF14258">
    <property type="entry name" value="DUF4350"/>
    <property type="match status" value="1"/>
</dbReference>
<gene>
    <name evidence="3" type="ORF">EGT74_07720</name>
</gene>
<evidence type="ECO:0000259" key="2">
    <source>
        <dbReference type="Pfam" id="PF14258"/>
    </source>
</evidence>
<evidence type="ECO:0000313" key="3">
    <source>
        <dbReference type="EMBL" id="RPE13402.1"/>
    </source>
</evidence>
<accession>A0A3N4PXF7</accession>
<proteinExistence type="predicted"/>
<keyword evidence="1" id="KW-0472">Membrane</keyword>
<keyword evidence="1" id="KW-0812">Transmembrane</keyword>
<comment type="caution">
    <text evidence="3">The sequence shown here is derived from an EMBL/GenBank/DDBJ whole genome shotgun (WGS) entry which is preliminary data.</text>
</comment>
<evidence type="ECO:0000256" key="1">
    <source>
        <dbReference type="SAM" id="Phobius"/>
    </source>
</evidence>
<dbReference type="EMBL" id="RPDH01000001">
    <property type="protein sequence ID" value="RPE13402.1"/>
    <property type="molecule type" value="Genomic_DNA"/>
</dbReference>